<comment type="caution">
    <text evidence="1">The sequence shown here is derived from an EMBL/GenBank/DDBJ whole genome shotgun (WGS) entry which is preliminary data.</text>
</comment>
<sequence length="143" mass="16449">MTLNNCGFVIGPLQEDQIDRTYVIAQAAMPDLTLDSWRRVSGGSERHNFIVATDTRGYSRGLCHVRLEEHPIAGPLFDVAIFIVISPVHEDEIAAALFTSIERQAIDAKSKYLRFWTLQPAIWRLLDDQKFRHRWDHGVIYQL</sequence>
<proteinExistence type="predicted"/>
<reference evidence="1 2" key="1">
    <citation type="journal article" date="2021" name="MBio">
        <title>Poor Competitiveness of Bradyrhizobium in Pigeon Pea Root Colonization in Indian Soils.</title>
        <authorList>
            <person name="Chalasani D."/>
            <person name="Basu A."/>
            <person name="Pullabhotla S.V.S.R.N."/>
            <person name="Jorrin B."/>
            <person name="Neal A.L."/>
            <person name="Poole P.S."/>
            <person name="Podile A.R."/>
            <person name="Tkacz A."/>
        </authorList>
    </citation>
    <scope>NUCLEOTIDE SEQUENCE [LARGE SCALE GENOMIC DNA]</scope>
    <source>
        <strain evidence="1 2">HU56</strain>
    </source>
</reference>
<keyword evidence="2" id="KW-1185">Reference proteome</keyword>
<name>A0ABS7GSP8_9HYPH</name>
<dbReference type="RefSeq" id="WP_220333807.1">
    <property type="nucleotide sequence ID" value="NZ_JAEUAK010000003.1"/>
</dbReference>
<dbReference type="EMBL" id="JAEUAK010000003">
    <property type="protein sequence ID" value="MBW9052348.1"/>
    <property type="molecule type" value="Genomic_DNA"/>
</dbReference>
<dbReference type="Proteomes" id="UP000717752">
    <property type="component" value="Unassembled WGS sequence"/>
</dbReference>
<evidence type="ECO:0000313" key="2">
    <source>
        <dbReference type="Proteomes" id="UP000717752"/>
    </source>
</evidence>
<protein>
    <submittedName>
        <fullName evidence="1">Uncharacterized protein</fullName>
    </submittedName>
</protein>
<accession>A0ABS7GSP8</accession>
<gene>
    <name evidence="1" type="ORF">JNB85_07950</name>
</gene>
<organism evidence="1 2">
    <name type="scientific">Rhizobium mesosinicum</name>
    <dbReference type="NCBI Taxonomy" id="335017"/>
    <lineage>
        <taxon>Bacteria</taxon>
        <taxon>Pseudomonadati</taxon>
        <taxon>Pseudomonadota</taxon>
        <taxon>Alphaproteobacteria</taxon>
        <taxon>Hyphomicrobiales</taxon>
        <taxon>Rhizobiaceae</taxon>
        <taxon>Rhizobium/Agrobacterium group</taxon>
        <taxon>Rhizobium</taxon>
    </lineage>
</organism>
<evidence type="ECO:0000313" key="1">
    <source>
        <dbReference type="EMBL" id="MBW9052348.1"/>
    </source>
</evidence>